<dbReference type="InterPro" id="IPR001633">
    <property type="entry name" value="EAL_dom"/>
</dbReference>
<keyword evidence="1" id="KW-0472">Membrane</keyword>
<dbReference type="CDD" id="cd01948">
    <property type="entry name" value="EAL"/>
    <property type="match status" value="1"/>
</dbReference>
<dbReference type="SUPFAM" id="SSF55073">
    <property type="entry name" value="Nucleotide cyclase"/>
    <property type="match status" value="1"/>
</dbReference>
<evidence type="ECO:0000259" key="2">
    <source>
        <dbReference type="PROSITE" id="PS50883"/>
    </source>
</evidence>
<dbReference type="InterPro" id="IPR029787">
    <property type="entry name" value="Nucleotide_cyclase"/>
</dbReference>
<name>A0AAC9W5F8_EUBLI</name>
<dbReference type="NCBIfam" id="TIGR00254">
    <property type="entry name" value="GGDEF"/>
    <property type="match status" value="1"/>
</dbReference>
<dbReference type="PROSITE" id="PS50883">
    <property type="entry name" value="EAL"/>
    <property type="match status" value="1"/>
</dbReference>
<dbReference type="RefSeq" id="WP_038351259.1">
    <property type="nucleotide sequence ID" value="NZ_CP019962.1"/>
</dbReference>
<evidence type="ECO:0000256" key="1">
    <source>
        <dbReference type="SAM" id="Phobius"/>
    </source>
</evidence>
<reference evidence="5" key="1">
    <citation type="journal article" date="2017" name="Sci. Rep.">
        <title>Determination of the Genome and Primary Transcriptome of Syngas Fermenting Eubacterium limosum ATCC 8486.</title>
        <authorList>
            <person name="Song Y."/>
            <person name="Shin J."/>
            <person name="Jeong Y."/>
            <person name="Jin S."/>
            <person name="Lee J.K."/>
            <person name="Kim D.R."/>
            <person name="Kim S.C."/>
            <person name="Cho S."/>
            <person name="Cho B.K."/>
        </authorList>
    </citation>
    <scope>NUCLEOTIDE SEQUENCE [LARGE SCALE GENOMIC DNA]</scope>
    <source>
        <strain evidence="5">ATCC 8486</strain>
    </source>
</reference>
<dbReference type="Pfam" id="PF00563">
    <property type="entry name" value="EAL"/>
    <property type="match status" value="1"/>
</dbReference>
<dbReference type="SMART" id="SM00052">
    <property type="entry name" value="EAL"/>
    <property type="match status" value="1"/>
</dbReference>
<dbReference type="InterPro" id="IPR050706">
    <property type="entry name" value="Cyclic-di-GMP_PDE-like"/>
</dbReference>
<dbReference type="PANTHER" id="PTHR33121">
    <property type="entry name" value="CYCLIC DI-GMP PHOSPHODIESTERASE PDEF"/>
    <property type="match status" value="1"/>
</dbReference>
<keyword evidence="1" id="KW-0812">Transmembrane</keyword>
<protein>
    <submittedName>
        <fullName evidence="4">Bifunctional diguanylate cyclase/phosphodiesterase</fullName>
    </submittedName>
</protein>
<evidence type="ECO:0000313" key="4">
    <source>
        <dbReference type="EMBL" id="ARD67738.1"/>
    </source>
</evidence>
<dbReference type="GO" id="GO:0071111">
    <property type="term" value="F:cyclic-guanylate-specific phosphodiesterase activity"/>
    <property type="evidence" value="ECO:0007669"/>
    <property type="project" value="InterPro"/>
</dbReference>
<accession>A0AAC9W5F8</accession>
<evidence type="ECO:0000259" key="3">
    <source>
        <dbReference type="PROSITE" id="PS50887"/>
    </source>
</evidence>
<dbReference type="KEGG" id="elim:B2M23_20325"/>
<dbReference type="SUPFAM" id="SSF141868">
    <property type="entry name" value="EAL domain-like"/>
    <property type="match status" value="1"/>
</dbReference>
<dbReference type="InterPro" id="IPR043128">
    <property type="entry name" value="Rev_trsase/Diguanyl_cyclase"/>
</dbReference>
<dbReference type="EMBL" id="CP019962">
    <property type="protein sequence ID" value="ARD67738.1"/>
    <property type="molecule type" value="Genomic_DNA"/>
</dbReference>
<dbReference type="InterPro" id="IPR035919">
    <property type="entry name" value="EAL_sf"/>
</dbReference>
<keyword evidence="1" id="KW-1133">Transmembrane helix</keyword>
<dbReference type="Proteomes" id="UP000192391">
    <property type="component" value="Chromosome"/>
</dbReference>
<dbReference type="PANTHER" id="PTHR33121:SF70">
    <property type="entry name" value="SIGNALING PROTEIN YKOW"/>
    <property type="match status" value="1"/>
</dbReference>
<feature type="domain" description="GGDEF" evidence="3">
    <location>
        <begin position="206"/>
        <end position="333"/>
    </location>
</feature>
<dbReference type="Gene3D" id="3.20.20.450">
    <property type="entry name" value="EAL domain"/>
    <property type="match status" value="1"/>
</dbReference>
<dbReference type="AlphaFoldDB" id="A0AAC9W5F8"/>
<dbReference type="SMART" id="SM00267">
    <property type="entry name" value="GGDEF"/>
    <property type="match status" value="1"/>
</dbReference>
<sequence>MEDRKNVVLYTVIWLLGAVILLFFLFQNAGDSRIINYTGIVRGATQKLVKNEISGDPNDPLINRLDGILYDLQTGKGDYQLNECWDSDYQNKLLEIQEVWKDIKLEIEAVRNGADEASLYLLSEQHFKLSDQAVSLAEQYSDKKLYQTFMILVVYILASSTWVIFRERKRYKDFKQVYYHDALTGIPNYLAFIQGTETILNHRDRFDYLIINMDIDDFKYINDLYGYQMGDSILKIIGVGLSVMFAGDELCARVSANNFMILARKRENIDEEVRDYLNRLIYEKMKFLEKLSYSFGIYKVEEGEGSVEAMIDKATFAHKTAKNGKSATTVWYDITLLEQLTRETKLTKAMDKALEMEEFKVYLQPKVDISSGSVIGAEALVRWISKEQGFLPPDAFISLFESNGFITKLDFYMLEKVCILLRQTLDDPEKIALPISVNFSRVTVRQMDFVRQFQRIVESYNIPPCYIEAEVTESAFGTNSERVVKTMETLQKNGYLIVMDDFGAGYSSLNLLMSLPIDVLKLDKEFLLEGTSVKRAQIIIKNIVEMAGLLGIQVVCEGVETEEHLQFLKKIGCEIGQGYYFSRPLPVSVFWDKYHVF</sequence>
<dbReference type="PROSITE" id="PS50887">
    <property type="entry name" value="GGDEF"/>
    <property type="match status" value="1"/>
</dbReference>
<evidence type="ECO:0000313" key="5">
    <source>
        <dbReference type="Proteomes" id="UP000192391"/>
    </source>
</evidence>
<feature type="domain" description="EAL" evidence="2">
    <location>
        <begin position="343"/>
        <end position="597"/>
    </location>
</feature>
<proteinExistence type="predicted"/>
<dbReference type="Pfam" id="PF00990">
    <property type="entry name" value="GGDEF"/>
    <property type="match status" value="1"/>
</dbReference>
<feature type="transmembrane region" description="Helical" evidence="1">
    <location>
        <begin position="7"/>
        <end position="26"/>
    </location>
</feature>
<dbReference type="Gene3D" id="3.30.70.270">
    <property type="match status" value="1"/>
</dbReference>
<organism evidence="4 5">
    <name type="scientific">Eubacterium limosum</name>
    <dbReference type="NCBI Taxonomy" id="1736"/>
    <lineage>
        <taxon>Bacteria</taxon>
        <taxon>Bacillati</taxon>
        <taxon>Bacillota</taxon>
        <taxon>Clostridia</taxon>
        <taxon>Eubacteriales</taxon>
        <taxon>Eubacteriaceae</taxon>
        <taxon>Eubacterium</taxon>
    </lineage>
</organism>
<feature type="transmembrane region" description="Helical" evidence="1">
    <location>
        <begin position="145"/>
        <end position="165"/>
    </location>
</feature>
<dbReference type="InterPro" id="IPR000160">
    <property type="entry name" value="GGDEF_dom"/>
</dbReference>
<dbReference type="CDD" id="cd01949">
    <property type="entry name" value="GGDEF"/>
    <property type="match status" value="1"/>
</dbReference>
<gene>
    <name evidence="4" type="ORF">B2M23_20325</name>
</gene>